<dbReference type="RefSeq" id="WP_271201919.1">
    <property type="nucleotide sequence ID" value="NZ_BSFL01000003.1"/>
</dbReference>
<gene>
    <name evidence="3" type="ORF">GCM10008174_32090</name>
</gene>
<evidence type="ECO:0000259" key="2">
    <source>
        <dbReference type="Pfam" id="PF09917"/>
    </source>
</evidence>
<dbReference type="EMBL" id="BSFL01000003">
    <property type="protein sequence ID" value="GLK81468.1"/>
    <property type="molecule type" value="Genomic_DNA"/>
</dbReference>
<keyword evidence="4" id="KW-1185">Reference proteome</keyword>
<dbReference type="Gene3D" id="2.40.128.520">
    <property type="match status" value="1"/>
</dbReference>
<feature type="signal peptide" evidence="1">
    <location>
        <begin position="1"/>
        <end position="20"/>
    </location>
</feature>
<evidence type="ECO:0000313" key="3">
    <source>
        <dbReference type="EMBL" id="GLK81468.1"/>
    </source>
</evidence>
<comment type="caution">
    <text evidence="3">The sequence shown here is derived from an EMBL/GenBank/DDBJ whole genome shotgun (WGS) entry which is preliminary data.</text>
</comment>
<dbReference type="AlphaFoldDB" id="A0A9W6JS77"/>
<dbReference type="Pfam" id="PF09917">
    <property type="entry name" value="DUF2147"/>
    <property type="match status" value="1"/>
</dbReference>
<dbReference type="Proteomes" id="UP001143309">
    <property type="component" value="Unassembled WGS sequence"/>
</dbReference>
<reference evidence="3" key="2">
    <citation type="submission" date="2023-01" db="EMBL/GenBank/DDBJ databases">
        <authorList>
            <person name="Sun Q."/>
            <person name="Evtushenko L."/>
        </authorList>
    </citation>
    <scope>NUCLEOTIDE SEQUENCE</scope>
    <source>
        <strain evidence="3">VKM B-2748</strain>
    </source>
</reference>
<reference evidence="3" key="1">
    <citation type="journal article" date="2014" name="Int. J. Syst. Evol. Microbiol.">
        <title>Complete genome sequence of Corynebacterium casei LMG S-19264T (=DSM 44701T), isolated from a smear-ripened cheese.</title>
        <authorList>
            <consortium name="US DOE Joint Genome Institute (JGI-PGF)"/>
            <person name="Walter F."/>
            <person name="Albersmeier A."/>
            <person name="Kalinowski J."/>
            <person name="Ruckert C."/>
        </authorList>
    </citation>
    <scope>NUCLEOTIDE SEQUENCE</scope>
    <source>
        <strain evidence="3">VKM B-2748</strain>
    </source>
</reference>
<protein>
    <recommendedName>
        <fullName evidence="2">DUF2147 domain-containing protein</fullName>
    </recommendedName>
</protein>
<keyword evidence="1" id="KW-0732">Signal</keyword>
<dbReference type="InterPro" id="IPR019223">
    <property type="entry name" value="DUF2147"/>
</dbReference>
<feature type="chain" id="PRO_5040766566" description="DUF2147 domain-containing protein" evidence="1">
    <location>
        <begin position="21"/>
        <end position="141"/>
    </location>
</feature>
<dbReference type="PANTHER" id="PTHR36919:SF2">
    <property type="entry name" value="BLL6627 PROTEIN"/>
    <property type="match status" value="1"/>
</dbReference>
<organism evidence="3 4">
    <name type="scientific">Methylopila turkensis</name>
    <dbReference type="NCBI Taxonomy" id="1437816"/>
    <lineage>
        <taxon>Bacteria</taxon>
        <taxon>Pseudomonadati</taxon>
        <taxon>Pseudomonadota</taxon>
        <taxon>Alphaproteobacteria</taxon>
        <taxon>Hyphomicrobiales</taxon>
        <taxon>Methylopilaceae</taxon>
        <taxon>Methylopila</taxon>
    </lineage>
</organism>
<evidence type="ECO:0000256" key="1">
    <source>
        <dbReference type="SAM" id="SignalP"/>
    </source>
</evidence>
<accession>A0A9W6JS77</accession>
<feature type="domain" description="DUF2147" evidence="2">
    <location>
        <begin position="26"/>
        <end position="139"/>
    </location>
</feature>
<dbReference type="PANTHER" id="PTHR36919">
    <property type="entry name" value="BLR1215 PROTEIN"/>
    <property type="match status" value="1"/>
</dbReference>
<sequence>MIRLAALAFASLVTAASAQASPVPEGLWSLSKGKVQVRIVACGEALCATVAGLAKPNDKQGRPKVDKRNPNPALRERRVIGISLLSGMKADAGGWSGNFYNPDDGETYAGRIEQGGDGKLRLKGCVLGGLICKTQVLTRIG</sequence>
<name>A0A9W6JS77_9HYPH</name>
<evidence type="ECO:0000313" key="4">
    <source>
        <dbReference type="Proteomes" id="UP001143309"/>
    </source>
</evidence>
<proteinExistence type="predicted"/>